<proteinExistence type="predicted"/>
<evidence type="ECO:0000313" key="2">
    <source>
        <dbReference type="EMBL" id="SFC33983.1"/>
    </source>
</evidence>
<sequence>MRLTEPDRSMLLTAISVPLVAAGVASTEGFTPSVRTLLALALVTVGVFGTTRAVRDRPVDALWAAARRWWAVAFVSFLPYGLATAPANEGAAAVGEALADPAVLLALEAIAGTAVLCAVAITTLSAMASYGVHPGAPSPEERVLED</sequence>
<keyword evidence="1" id="KW-0812">Transmembrane</keyword>
<organism evidence="2 3">
    <name type="scientific">Natronobacterium haloterrestre</name>
    <name type="common">Halobiforma haloterrestris</name>
    <dbReference type="NCBI Taxonomy" id="148448"/>
    <lineage>
        <taxon>Archaea</taxon>
        <taxon>Methanobacteriati</taxon>
        <taxon>Methanobacteriota</taxon>
        <taxon>Stenosarchaea group</taxon>
        <taxon>Halobacteria</taxon>
        <taxon>Halobacteriales</taxon>
        <taxon>Natrialbaceae</taxon>
        <taxon>Natronobacterium</taxon>
    </lineage>
</organism>
<dbReference type="OrthoDB" id="169406at2157"/>
<keyword evidence="1" id="KW-1133">Transmembrane helix</keyword>
<dbReference type="AlphaFoldDB" id="A0A1I1IJM4"/>
<dbReference type="RefSeq" id="WP_089788692.1">
    <property type="nucleotide sequence ID" value="NZ_FOKW01000007.1"/>
</dbReference>
<evidence type="ECO:0000313" key="3">
    <source>
        <dbReference type="Proteomes" id="UP000199161"/>
    </source>
</evidence>
<dbReference type="EMBL" id="FOKW01000007">
    <property type="protein sequence ID" value="SFC33983.1"/>
    <property type="molecule type" value="Genomic_DNA"/>
</dbReference>
<feature type="transmembrane region" description="Helical" evidence="1">
    <location>
        <begin position="103"/>
        <end position="124"/>
    </location>
</feature>
<evidence type="ECO:0000256" key="1">
    <source>
        <dbReference type="SAM" id="Phobius"/>
    </source>
</evidence>
<name>A0A1I1IJM4_NATHA</name>
<gene>
    <name evidence="2" type="ORF">SAMN05444422_10789</name>
</gene>
<feature type="transmembrane region" description="Helical" evidence="1">
    <location>
        <begin position="66"/>
        <end position="83"/>
    </location>
</feature>
<reference evidence="3" key="1">
    <citation type="submission" date="2016-10" db="EMBL/GenBank/DDBJ databases">
        <authorList>
            <person name="Varghese N."/>
            <person name="Submissions S."/>
        </authorList>
    </citation>
    <scope>NUCLEOTIDE SEQUENCE [LARGE SCALE GENOMIC DNA]</scope>
    <source>
        <strain evidence="3">DSM 13078</strain>
    </source>
</reference>
<feature type="transmembrane region" description="Helical" evidence="1">
    <location>
        <begin position="37"/>
        <end position="54"/>
    </location>
</feature>
<keyword evidence="1" id="KW-0472">Membrane</keyword>
<protein>
    <submittedName>
        <fullName evidence="2">Uncharacterized protein</fullName>
    </submittedName>
</protein>
<accession>A0A1I1IJM4</accession>
<keyword evidence="3" id="KW-1185">Reference proteome</keyword>
<dbReference type="Proteomes" id="UP000199161">
    <property type="component" value="Unassembled WGS sequence"/>
</dbReference>